<keyword evidence="2 3" id="KW-0732">Signal</keyword>
<evidence type="ECO:0000256" key="2">
    <source>
        <dbReference type="ARBA" id="ARBA00022729"/>
    </source>
</evidence>
<dbReference type="NCBIfam" id="TIGR01098">
    <property type="entry name" value="3A0109s03R"/>
    <property type="match status" value="1"/>
</dbReference>
<dbReference type="AlphaFoldDB" id="A0A411YZZ9"/>
<dbReference type="InterPro" id="IPR017797">
    <property type="entry name" value="Phosphnate-bd"/>
</dbReference>
<evidence type="ECO:0000256" key="1">
    <source>
        <dbReference type="ARBA" id="ARBA00007162"/>
    </source>
</evidence>
<dbReference type="EMBL" id="QWEY01000008">
    <property type="protein sequence ID" value="RGP36377.1"/>
    <property type="molecule type" value="Genomic_DNA"/>
</dbReference>
<dbReference type="GO" id="GO:0043190">
    <property type="term" value="C:ATP-binding cassette (ABC) transporter complex"/>
    <property type="evidence" value="ECO:0007669"/>
    <property type="project" value="InterPro"/>
</dbReference>
<dbReference type="SUPFAM" id="SSF53850">
    <property type="entry name" value="Periplasmic binding protein-like II"/>
    <property type="match status" value="1"/>
</dbReference>
<dbReference type="Pfam" id="PF12974">
    <property type="entry name" value="Phosphonate-bd"/>
    <property type="match status" value="1"/>
</dbReference>
<dbReference type="Gene3D" id="3.40.190.10">
    <property type="entry name" value="Periplasmic binding protein-like II"/>
    <property type="match status" value="2"/>
</dbReference>
<dbReference type="GO" id="GO:0055085">
    <property type="term" value="P:transmembrane transport"/>
    <property type="evidence" value="ECO:0007669"/>
    <property type="project" value="InterPro"/>
</dbReference>
<dbReference type="Proteomes" id="UP000284547">
    <property type="component" value="Unassembled WGS sequence"/>
</dbReference>
<dbReference type="PANTHER" id="PTHR35841:SF1">
    <property type="entry name" value="PHOSPHONATES-BINDING PERIPLASMIC PROTEIN"/>
    <property type="match status" value="1"/>
</dbReference>
<accession>A0A411YZZ9</accession>
<organism evidence="4 5">
    <name type="scientific">Pseudotabrizicola alkalilacus</name>
    <dbReference type="NCBI Taxonomy" id="2305252"/>
    <lineage>
        <taxon>Bacteria</taxon>
        <taxon>Pseudomonadati</taxon>
        <taxon>Pseudomonadota</taxon>
        <taxon>Alphaproteobacteria</taxon>
        <taxon>Rhodobacterales</taxon>
        <taxon>Paracoccaceae</taxon>
        <taxon>Pseudotabrizicola</taxon>
    </lineage>
</organism>
<protein>
    <submittedName>
        <fullName evidence="4">Phosphonate ABC transporter substrate-binding protein</fullName>
    </submittedName>
</protein>
<dbReference type="PANTHER" id="PTHR35841">
    <property type="entry name" value="PHOSPHONATES-BINDING PERIPLASMIC PROTEIN"/>
    <property type="match status" value="1"/>
</dbReference>
<reference evidence="4 5" key="1">
    <citation type="submission" date="2018-08" db="EMBL/GenBank/DDBJ databases">
        <title>Flavobacterium tibetense sp. nov., isolated from a wetland YonghuCo on Tibetan Plateau.</title>
        <authorList>
            <person name="Phurbu D."/>
            <person name="Lu H."/>
            <person name="Xing P."/>
        </authorList>
    </citation>
    <scope>NUCLEOTIDE SEQUENCE [LARGE SCALE GENOMIC DNA]</scope>
    <source>
        <strain evidence="4 5">DJC</strain>
    </source>
</reference>
<keyword evidence="5" id="KW-1185">Reference proteome</keyword>
<evidence type="ECO:0000313" key="5">
    <source>
        <dbReference type="Proteomes" id="UP000284547"/>
    </source>
</evidence>
<dbReference type="OrthoDB" id="9802896at2"/>
<name>A0A411YZZ9_9RHOB</name>
<dbReference type="NCBIfam" id="TIGR03431">
    <property type="entry name" value="PhnD"/>
    <property type="match status" value="1"/>
</dbReference>
<evidence type="ECO:0000256" key="3">
    <source>
        <dbReference type="SAM" id="SignalP"/>
    </source>
</evidence>
<proteinExistence type="inferred from homology"/>
<dbReference type="GO" id="GO:0015716">
    <property type="term" value="P:organic phosphonate transport"/>
    <property type="evidence" value="ECO:0007669"/>
    <property type="project" value="InterPro"/>
</dbReference>
<comment type="similarity">
    <text evidence="1">Belongs to the phosphate/phosphite/phosphonate binding protein family.</text>
</comment>
<comment type="caution">
    <text evidence="4">The sequence shown here is derived from an EMBL/GenBank/DDBJ whole genome shotgun (WGS) entry which is preliminary data.</text>
</comment>
<feature type="signal peptide" evidence="3">
    <location>
        <begin position="1"/>
        <end position="19"/>
    </location>
</feature>
<feature type="chain" id="PRO_5019017027" evidence="3">
    <location>
        <begin position="20"/>
        <end position="300"/>
    </location>
</feature>
<evidence type="ECO:0000313" key="4">
    <source>
        <dbReference type="EMBL" id="RGP36377.1"/>
    </source>
</evidence>
<dbReference type="RefSeq" id="WP_118153496.1">
    <property type="nucleotide sequence ID" value="NZ_QWEY01000008.1"/>
</dbReference>
<gene>
    <name evidence="4" type="primary">phnD</name>
    <name evidence="4" type="ORF">D1012_14320</name>
</gene>
<sequence length="300" mass="32735">MRLLATTALIALTALPAVAQDWKTDYRIVRFGILSGENEADRIARYEPMVAYLKEKLGVDIEIFSAGNYDGVVQALAAGQIEFSWLGPSAYAAAWTETNGGVVPLFTSQQNDDSVGYYSVVATRCDAGYNTIDDLKGKTMAFADPDSASGYTVPYYNLHAQGYVPEEFFGAVPFSGSHEAGIMGVVNGQFDGAATHWTNETAGNIQRMVSKDMIKEGDVCIVWTSPLIMASPFTARTNLPAGLIEDMKKVMMAMPTDAPEVFKQVSGGEASTSKAYVPVTHEQYQILIDMRNWFKANRRS</sequence>
<dbReference type="InterPro" id="IPR005770">
    <property type="entry name" value="PhnD"/>
</dbReference>
<dbReference type="CDD" id="cd01071">
    <property type="entry name" value="PBP2_PhnD_like"/>
    <property type="match status" value="1"/>
</dbReference>